<name>A0A2P2M6L6_RHIMU</name>
<proteinExistence type="predicted"/>
<organism evidence="1">
    <name type="scientific">Rhizophora mucronata</name>
    <name type="common">Asiatic mangrove</name>
    <dbReference type="NCBI Taxonomy" id="61149"/>
    <lineage>
        <taxon>Eukaryota</taxon>
        <taxon>Viridiplantae</taxon>
        <taxon>Streptophyta</taxon>
        <taxon>Embryophyta</taxon>
        <taxon>Tracheophyta</taxon>
        <taxon>Spermatophyta</taxon>
        <taxon>Magnoliopsida</taxon>
        <taxon>eudicotyledons</taxon>
        <taxon>Gunneridae</taxon>
        <taxon>Pentapetalae</taxon>
        <taxon>rosids</taxon>
        <taxon>fabids</taxon>
        <taxon>Malpighiales</taxon>
        <taxon>Rhizophoraceae</taxon>
        <taxon>Rhizophora</taxon>
    </lineage>
</organism>
<accession>A0A2P2M6L6</accession>
<dbReference type="EMBL" id="GGEC01045395">
    <property type="protein sequence ID" value="MBX25879.1"/>
    <property type="molecule type" value="Transcribed_RNA"/>
</dbReference>
<protein>
    <submittedName>
        <fullName evidence="1">Uncharacterized protein</fullName>
    </submittedName>
</protein>
<reference evidence="1" key="1">
    <citation type="submission" date="2018-02" db="EMBL/GenBank/DDBJ databases">
        <title>Rhizophora mucronata_Transcriptome.</title>
        <authorList>
            <person name="Meera S.P."/>
            <person name="Sreeshan A."/>
            <person name="Augustine A."/>
        </authorList>
    </citation>
    <scope>NUCLEOTIDE SEQUENCE</scope>
    <source>
        <tissue evidence="1">Leaf</tissue>
    </source>
</reference>
<evidence type="ECO:0000313" key="1">
    <source>
        <dbReference type="EMBL" id="MBX25879.1"/>
    </source>
</evidence>
<dbReference type="AlphaFoldDB" id="A0A2P2M6L6"/>
<sequence length="30" mass="3582">MFVVNSRAGNFLFKAFWETKYALAHFLMEL</sequence>